<evidence type="ECO:0000313" key="1">
    <source>
        <dbReference type="EMBL" id="RDH87811.1"/>
    </source>
</evidence>
<dbReference type="Proteomes" id="UP000254771">
    <property type="component" value="Unassembled WGS sequence"/>
</dbReference>
<dbReference type="AlphaFoldDB" id="A0A370DTC8"/>
<accession>A0A370DTC8</accession>
<proteinExistence type="predicted"/>
<keyword evidence="2" id="KW-1185">Reference proteome</keyword>
<reference evidence="1 2" key="1">
    <citation type="journal article" date="2018" name="ISME J.">
        <title>Endosymbiont genomes yield clues of tubeworm success.</title>
        <authorList>
            <person name="Li Y."/>
            <person name="Liles M.R."/>
            <person name="Halanych K.M."/>
        </authorList>
    </citation>
    <scope>NUCLEOTIDE SEQUENCE [LARGE SCALE GENOMIC DNA]</scope>
    <source>
        <strain evidence="1">A1462</strain>
    </source>
</reference>
<name>A0A370DTC8_9GAMM</name>
<protein>
    <submittedName>
        <fullName evidence="1">Integration host factor subunit beta</fullName>
    </submittedName>
</protein>
<evidence type="ECO:0000313" key="2">
    <source>
        <dbReference type="Proteomes" id="UP000254771"/>
    </source>
</evidence>
<gene>
    <name evidence="1" type="ORF">DIZ78_04515</name>
</gene>
<organism evidence="1 2">
    <name type="scientific">endosymbiont of Escarpia spicata</name>
    <dbReference type="NCBI Taxonomy" id="2200908"/>
    <lineage>
        <taxon>Bacteria</taxon>
        <taxon>Pseudomonadati</taxon>
        <taxon>Pseudomonadota</taxon>
        <taxon>Gammaproteobacteria</taxon>
        <taxon>sulfur-oxidizing symbionts</taxon>
    </lineage>
</organism>
<sequence>MANKNNIDQALSDRALEMVMRDVLDGVLDGVQDISLQSAFTDNPYNVDIISIERPDKQGDDQDKTGMSLNNAEVIYPPAFCKTA</sequence>
<dbReference type="EMBL" id="QFXE01000005">
    <property type="protein sequence ID" value="RDH87811.1"/>
    <property type="molecule type" value="Genomic_DNA"/>
</dbReference>
<comment type="caution">
    <text evidence="1">The sequence shown here is derived from an EMBL/GenBank/DDBJ whole genome shotgun (WGS) entry which is preliminary data.</text>
</comment>